<gene>
    <name evidence="6" type="ORF">SAMN05421831_101193</name>
</gene>
<dbReference type="GO" id="GO:0016020">
    <property type="term" value="C:membrane"/>
    <property type="evidence" value="ECO:0007669"/>
    <property type="project" value="UniProtKB-SubCell"/>
</dbReference>
<reference evidence="7" key="1">
    <citation type="submission" date="2016-10" db="EMBL/GenBank/DDBJ databases">
        <authorList>
            <person name="Varghese N."/>
            <person name="Submissions S."/>
        </authorList>
    </citation>
    <scope>NUCLEOTIDE SEQUENCE [LARGE SCALE GENOMIC DNA]</scope>
    <source>
        <strain evidence="7">DSM 7165</strain>
    </source>
</reference>
<evidence type="ECO:0000256" key="3">
    <source>
        <dbReference type="ARBA" id="ARBA00029447"/>
    </source>
</evidence>
<evidence type="ECO:0000256" key="2">
    <source>
        <dbReference type="ARBA" id="ARBA00023224"/>
    </source>
</evidence>
<dbReference type="STRING" id="64971.SAMN05421831_101193"/>
<dbReference type="Gene3D" id="1.10.287.950">
    <property type="entry name" value="Methyl-accepting chemotaxis protein"/>
    <property type="match status" value="1"/>
</dbReference>
<feature type="domain" description="Methyl-accepting transducer" evidence="5">
    <location>
        <begin position="10"/>
        <end position="207"/>
    </location>
</feature>
<dbReference type="EMBL" id="FNYH01000001">
    <property type="protein sequence ID" value="SEI38860.1"/>
    <property type="molecule type" value="Genomic_DNA"/>
</dbReference>
<accession>A0A1H6QHJ0</accession>
<dbReference type="RefSeq" id="WP_093307983.1">
    <property type="nucleotide sequence ID" value="NZ_FNYH01000001.1"/>
</dbReference>
<dbReference type="InterPro" id="IPR004089">
    <property type="entry name" value="MCPsignal_dom"/>
</dbReference>
<name>A0A1H6QHJ0_9GAMM</name>
<dbReference type="PANTHER" id="PTHR32089">
    <property type="entry name" value="METHYL-ACCEPTING CHEMOTAXIS PROTEIN MCPB"/>
    <property type="match status" value="1"/>
</dbReference>
<dbReference type="Pfam" id="PF00015">
    <property type="entry name" value="MCPsignal"/>
    <property type="match status" value="1"/>
</dbReference>
<dbReference type="SMART" id="SM00283">
    <property type="entry name" value="MA"/>
    <property type="match status" value="1"/>
</dbReference>
<evidence type="ECO:0000313" key="6">
    <source>
        <dbReference type="EMBL" id="SEI38860.1"/>
    </source>
</evidence>
<dbReference type="GO" id="GO:0007165">
    <property type="term" value="P:signal transduction"/>
    <property type="evidence" value="ECO:0007669"/>
    <property type="project" value="UniProtKB-KW"/>
</dbReference>
<dbReference type="GO" id="GO:0006935">
    <property type="term" value="P:chemotaxis"/>
    <property type="evidence" value="ECO:0007669"/>
    <property type="project" value="InterPro"/>
</dbReference>
<evidence type="ECO:0000256" key="4">
    <source>
        <dbReference type="PROSITE-ProRule" id="PRU00284"/>
    </source>
</evidence>
<sequence>MPYLVNNQNALDQSAAAVEQMATSASQVAENASLSLTAIKETSQRINQGYQLTCQHRHNAASAGQHMLASYEKIQDLQAANTKISDILASINAIADQTSLLALNAAIESARAGEAGRGFAVVADEVRKLAADSDHSAKEITQLAEDTYQQSSAGVTEVEAVTQGISQLLTGITQTHHVVAQAQQALQQQTQSIHQLASMLHRVTRLS</sequence>
<dbReference type="InterPro" id="IPR004090">
    <property type="entry name" value="Chemotax_Me-accpt_rcpt"/>
</dbReference>
<proteinExistence type="inferred from homology"/>
<dbReference type="SUPFAM" id="SSF58104">
    <property type="entry name" value="Methyl-accepting chemotaxis protein (MCP) signaling domain"/>
    <property type="match status" value="1"/>
</dbReference>
<dbReference type="GO" id="GO:0004888">
    <property type="term" value="F:transmembrane signaling receptor activity"/>
    <property type="evidence" value="ECO:0007669"/>
    <property type="project" value="InterPro"/>
</dbReference>
<organism evidence="6 7">
    <name type="scientific">Allopseudospirillum japonicum</name>
    <dbReference type="NCBI Taxonomy" id="64971"/>
    <lineage>
        <taxon>Bacteria</taxon>
        <taxon>Pseudomonadati</taxon>
        <taxon>Pseudomonadota</taxon>
        <taxon>Gammaproteobacteria</taxon>
        <taxon>Oceanospirillales</taxon>
        <taxon>Oceanospirillaceae</taxon>
        <taxon>Allopseudospirillum</taxon>
    </lineage>
</organism>
<dbReference type="AlphaFoldDB" id="A0A1H6QHJ0"/>
<keyword evidence="7" id="KW-1185">Reference proteome</keyword>
<dbReference type="PROSITE" id="PS50111">
    <property type="entry name" value="CHEMOTAXIS_TRANSDUC_2"/>
    <property type="match status" value="1"/>
</dbReference>
<comment type="subcellular location">
    <subcellularLocation>
        <location evidence="1">Membrane</location>
    </subcellularLocation>
</comment>
<dbReference type="PANTHER" id="PTHR32089:SF112">
    <property type="entry name" value="LYSOZYME-LIKE PROTEIN-RELATED"/>
    <property type="match status" value="1"/>
</dbReference>
<evidence type="ECO:0000313" key="7">
    <source>
        <dbReference type="Proteomes" id="UP000242999"/>
    </source>
</evidence>
<keyword evidence="2 4" id="KW-0807">Transducer</keyword>
<comment type="similarity">
    <text evidence="3">Belongs to the methyl-accepting chemotaxis (MCP) protein family.</text>
</comment>
<dbReference type="Proteomes" id="UP000242999">
    <property type="component" value="Unassembled WGS sequence"/>
</dbReference>
<evidence type="ECO:0000256" key="1">
    <source>
        <dbReference type="ARBA" id="ARBA00004370"/>
    </source>
</evidence>
<dbReference type="PRINTS" id="PR00260">
    <property type="entry name" value="CHEMTRNSDUCR"/>
</dbReference>
<protein>
    <submittedName>
        <fullName evidence="6">Methyl-accepting chemotaxis protein</fullName>
    </submittedName>
</protein>
<evidence type="ECO:0000259" key="5">
    <source>
        <dbReference type="PROSITE" id="PS50111"/>
    </source>
</evidence>